<reference evidence="1" key="1">
    <citation type="submission" date="2016-01" db="EMBL/GenBank/DDBJ databases">
        <authorList>
            <person name="Peeters C."/>
        </authorList>
    </citation>
    <scope>NUCLEOTIDE SEQUENCE [LARGE SCALE GENOMIC DNA]</scope>
    <source>
        <strain evidence="1">LMG 22934</strain>
    </source>
</reference>
<dbReference type="OrthoDB" id="9112066at2"/>
<comment type="caution">
    <text evidence="1">The sequence shown here is derived from an EMBL/GenBank/DDBJ whole genome shotgun (WGS) entry which is preliminary data.</text>
</comment>
<dbReference type="AlphaFoldDB" id="A0A158IHJ9"/>
<keyword evidence="2" id="KW-1185">Reference proteome</keyword>
<gene>
    <name evidence="1" type="ORF">AWB65_04839</name>
</gene>
<proteinExistence type="predicted"/>
<dbReference type="Proteomes" id="UP000054977">
    <property type="component" value="Unassembled WGS sequence"/>
</dbReference>
<accession>A0A158IHJ9</accession>
<organism evidence="1 2">
    <name type="scientific">Caballeronia humi</name>
    <dbReference type="NCBI Taxonomy" id="326474"/>
    <lineage>
        <taxon>Bacteria</taxon>
        <taxon>Pseudomonadati</taxon>
        <taxon>Pseudomonadota</taxon>
        <taxon>Betaproteobacteria</taxon>
        <taxon>Burkholderiales</taxon>
        <taxon>Burkholderiaceae</taxon>
        <taxon>Caballeronia</taxon>
    </lineage>
</organism>
<sequence length="74" mass="8467">MRFDYKEWHIDCRAHHDEDGSYYAQATITRAPGAGRTRVETHHSGELDAFANESDALHCARAWAIEWCDEVTST</sequence>
<dbReference type="STRING" id="326474.AWB65_04839"/>
<evidence type="ECO:0000313" key="2">
    <source>
        <dbReference type="Proteomes" id="UP000054977"/>
    </source>
</evidence>
<protein>
    <submittedName>
        <fullName evidence="1">Uncharacterized protein</fullName>
    </submittedName>
</protein>
<dbReference type="EMBL" id="FCNW02000033">
    <property type="protein sequence ID" value="SAL56024.1"/>
    <property type="molecule type" value="Genomic_DNA"/>
</dbReference>
<name>A0A158IHJ9_9BURK</name>
<dbReference type="RefSeq" id="WP_087669546.1">
    <property type="nucleotide sequence ID" value="NZ_FCNW02000033.1"/>
</dbReference>
<evidence type="ECO:0000313" key="1">
    <source>
        <dbReference type="EMBL" id="SAL56024.1"/>
    </source>
</evidence>